<keyword evidence="3" id="KW-1185">Reference proteome</keyword>
<dbReference type="AlphaFoldDB" id="A0A8J2QJL0"/>
<dbReference type="EMBL" id="CAKASE010000050">
    <property type="protein sequence ID" value="CAG9563850.1"/>
    <property type="molecule type" value="Genomic_DNA"/>
</dbReference>
<feature type="chain" id="PRO_5035162013" evidence="1">
    <location>
        <begin position="16"/>
        <end position="97"/>
    </location>
</feature>
<evidence type="ECO:0000313" key="3">
    <source>
        <dbReference type="Proteomes" id="UP000789524"/>
    </source>
</evidence>
<organism evidence="2 3">
    <name type="scientific">Danaus chrysippus</name>
    <name type="common">African queen</name>
    <dbReference type="NCBI Taxonomy" id="151541"/>
    <lineage>
        <taxon>Eukaryota</taxon>
        <taxon>Metazoa</taxon>
        <taxon>Ecdysozoa</taxon>
        <taxon>Arthropoda</taxon>
        <taxon>Hexapoda</taxon>
        <taxon>Insecta</taxon>
        <taxon>Pterygota</taxon>
        <taxon>Neoptera</taxon>
        <taxon>Endopterygota</taxon>
        <taxon>Lepidoptera</taxon>
        <taxon>Glossata</taxon>
        <taxon>Ditrysia</taxon>
        <taxon>Papilionoidea</taxon>
        <taxon>Nymphalidae</taxon>
        <taxon>Danainae</taxon>
        <taxon>Danaini</taxon>
        <taxon>Danaina</taxon>
        <taxon>Danaus</taxon>
        <taxon>Anosia</taxon>
    </lineage>
</organism>
<reference evidence="2" key="1">
    <citation type="submission" date="2021-09" db="EMBL/GenBank/DDBJ databases">
        <authorList>
            <person name="Martin H S."/>
        </authorList>
    </citation>
    <scope>NUCLEOTIDE SEQUENCE</scope>
</reference>
<protein>
    <submittedName>
        <fullName evidence="2">(African queen) hypothetical protein</fullName>
    </submittedName>
</protein>
<sequence length="97" mass="10416">MKIVLLALFVAAVAAFPAEKSKELEPSPIAIPELILPEGIEELPKPQAQFGEIFNDGNVQVAVNAPEDPGMLATLQSWLNMVINYISNGGQTSEQIV</sequence>
<name>A0A8J2QJL0_9NEOP</name>
<feature type="signal peptide" evidence="1">
    <location>
        <begin position="1"/>
        <end position="15"/>
    </location>
</feature>
<accession>A0A8J2QJL0</accession>
<evidence type="ECO:0000313" key="2">
    <source>
        <dbReference type="EMBL" id="CAG9563850.1"/>
    </source>
</evidence>
<dbReference type="Proteomes" id="UP000789524">
    <property type="component" value="Unassembled WGS sequence"/>
</dbReference>
<keyword evidence="1" id="KW-0732">Signal</keyword>
<evidence type="ECO:0000256" key="1">
    <source>
        <dbReference type="SAM" id="SignalP"/>
    </source>
</evidence>
<proteinExistence type="predicted"/>
<dbReference type="OrthoDB" id="7492737at2759"/>
<comment type="caution">
    <text evidence="2">The sequence shown here is derived from an EMBL/GenBank/DDBJ whole genome shotgun (WGS) entry which is preliminary data.</text>
</comment>
<gene>
    <name evidence="2" type="ORF">DCHRY22_LOCUS4936</name>
</gene>